<dbReference type="InterPro" id="IPR035956">
    <property type="entry name" value="RimP_N_sf"/>
</dbReference>
<comment type="subcellular location">
    <subcellularLocation>
        <location evidence="3">Cytoplasm</location>
    </subcellularLocation>
</comment>
<dbReference type="NCBIfam" id="NF002531">
    <property type="entry name" value="PRK02001.1"/>
    <property type="match status" value="1"/>
</dbReference>
<dbReference type="HAMAP" id="MF_01077">
    <property type="entry name" value="RimP"/>
    <property type="match status" value="1"/>
</dbReference>
<accession>A0A916JPN3</accession>
<dbReference type="Proteomes" id="UP000683507">
    <property type="component" value="Chromosome"/>
</dbReference>
<evidence type="ECO:0000256" key="3">
    <source>
        <dbReference type="HAMAP-Rule" id="MF_01077"/>
    </source>
</evidence>
<dbReference type="AlphaFoldDB" id="A0A916JPN3"/>
<proteinExistence type="inferred from homology"/>
<dbReference type="RefSeq" id="WP_258543066.1">
    <property type="nucleotide sequence ID" value="NZ_OU015584.1"/>
</dbReference>
<comment type="function">
    <text evidence="3">Required for maturation of 30S ribosomal subunits.</text>
</comment>
<gene>
    <name evidence="3 5" type="primary">rimP</name>
    <name evidence="5" type="ORF">CRYO30217_02866</name>
</gene>
<dbReference type="KEGG" id="ptan:CRYO30217_02866"/>
<evidence type="ECO:0000259" key="4">
    <source>
        <dbReference type="Pfam" id="PF02576"/>
    </source>
</evidence>
<organism evidence="5 6">
    <name type="scientific">Parvicella tangerina</name>
    <dbReference type="NCBI Taxonomy" id="2829795"/>
    <lineage>
        <taxon>Bacteria</taxon>
        <taxon>Pseudomonadati</taxon>
        <taxon>Bacteroidota</taxon>
        <taxon>Flavobacteriia</taxon>
        <taxon>Flavobacteriales</taxon>
        <taxon>Parvicellaceae</taxon>
        <taxon>Parvicella</taxon>
    </lineage>
</organism>
<dbReference type="SUPFAM" id="SSF75420">
    <property type="entry name" value="YhbC-like, N-terminal domain"/>
    <property type="match status" value="1"/>
</dbReference>
<dbReference type="InterPro" id="IPR028989">
    <property type="entry name" value="RimP_N"/>
</dbReference>
<dbReference type="EMBL" id="OU015584">
    <property type="protein sequence ID" value="CAG5085747.1"/>
    <property type="molecule type" value="Genomic_DNA"/>
</dbReference>
<dbReference type="PANTHER" id="PTHR33867">
    <property type="entry name" value="RIBOSOME MATURATION FACTOR RIMP"/>
    <property type="match status" value="1"/>
</dbReference>
<sequence>MISKDKVIALAEERIEELNSGIFLVEVNISPTNVITIELDKEQGGVTIDECVSVSRNVEHNLDRETEDFELSVSSAGMDRPLRVPQQFKKNIGNEVRVVLNHGSVQGELMSYDGKKLIVQTSTKEKIEGRKKKELVTRQHEVDLGDVKEVKRVISFGNPKKK</sequence>
<dbReference type="Pfam" id="PF02576">
    <property type="entry name" value="RimP_N"/>
    <property type="match status" value="1"/>
</dbReference>
<dbReference type="InterPro" id="IPR003728">
    <property type="entry name" value="Ribosome_maturation_RimP"/>
</dbReference>
<name>A0A916JPN3_9FLAO</name>
<protein>
    <recommendedName>
        <fullName evidence="3">Ribosome maturation factor RimP</fullName>
    </recommendedName>
</protein>
<dbReference type="GO" id="GO:0006412">
    <property type="term" value="P:translation"/>
    <property type="evidence" value="ECO:0007669"/>
    <property type="project" value="TreeGrafter"/>
</dbReference>
<feature type="domain" description="Ribosome maturation factor RimP N-terminal" evidence="4">
    <location>
        <begin position="12"/>
        <end position="79"/>
    </location>
</feature>
<keyword evidence="1 3" id="KW-0963">Cytoplasm</keyword>
<evidence type="ECO:0000313" key="5">
    <source>
        <dbReference type="EMBL" id="CAG5085747.1"/>
    </source>
</evidence>
<comment type="similarity">
    <text evidence="3">Belongs to the RimP family.</text>
</comment>
<keyword evidence="2 3" id="KW-0690">Ribosome biogenesis</keyword>
<dbReference type="PANTHER" id="PTHR33867:SF1">
    <property type="entry name" value="RIBOSOME MATURATION FACTOR RIMP"/>
    <property type="match status" value="1"/>
</dbReference>
<evidence type="ECO:0000256" key="1">
    <source>
        <dbReference type="ARBA" id="ARBA00022490"/>
    </source>
</evidence>
<dbReference type="Gene3D" id="3.30.300.70">
    <property type="entry name" value="RimP-like superfamily, N-terminal"/>
    <property type="match status" value="1"/>
</dbReference>
<evidence type="ECO:0000256" key="2">
    <source>
        <dbReference type="ARBA" id="ARBA00022517"/>
    </source>
</evidence>
<reference evidence="5" key="1">
    <citation type="submission" date="2021-04" db="EMBL/GenBank/DDBJ databases">
        <authorList>
            <person name="Rodrigo-Torres L."/>
            <person name="Arahal R. D."/>
            <person name="Lucena T."/>
        </authorList>
    </citation>
    <scope>NUCLEOTIDE SEQUENCE</scope>
    <source>
        <strain evidence="5">AS29M-1</strain>
    </source>
</reference>
<evidence type="ECO:0000313" key="6">
    <source>
        <dbReference type="Proteomes" id="UP000683507"/>
    </source>
</evidence>
<dbReference type="GO" id="GO:0005829">
    <property type="term" value="C:cytosol"/>
    <property type="evidence" value="ECO:0007669"/>
    <property type="project" value="TreeGrafter"/>
</dbReference>
<keyword evidence="6" id="KW-1185">Reference proteome</keyword>
<dbReference type="GO" id="GO:0000028">
    <property type="term" value="P:ribosomal small subunit assembly"/>
    <property type="evidence" value="ECO:0007669"/>
    <property type="project" value="TreeGrafter"/>
</dbReference>